<evidence type="ECO:0000313" key="2">
    <source>
        <dbReference type="EMBL" id="KAJ8894039.1"/>
    </source>
</evidence>
<feature type="compositionally biased region" description="Basic and acidic residues" evidence="1">
    <location>
        <begin position="461"/>
        <end position="472"/>
    </location>
</feature>
<dbReference type="Proteomes" id="UP001159363">
    <property type="component" value="Chromosome 2"/>
</dbReference>
<proteinExistence type="predicted"/>
<reference evidence="2 3" key="1">
    <citation type="submission" date="2023-02" db="EMBL/GenBank/DDBJ databases">
        <title>LHISI_Scaffold_Assembly.</title>
        <authorList>
            <person name="Stuart O.P."/>
            <person name="Cleave R."/>
            <person name="Magrath M.J.L."/>
            <person name="Mikheyev A.S."/>
        </authorList>
    </citation>
    <scope>NUCLEOTIDE SEQUENCE [LARGE SCALE GENOMIC DNA]</scope>
    <source>
        <strain evidence="2">Daus_M_001</strain>
        <tissue evidence="2">Leg muscle</tissue>
    </source>
</reference>
<keyword evidence="3" id="KW-1185">Reference proteome</keyword>
<evidence type="ECO:0000313" key="3">
    <source>
        <dbReference type="Proteomes" id="UP001159363"/>
    </source>
</evidence>
<evidence type="ECO:0000256" key="1">
    <source>
        <dbReference type="SAM" id="MobiDB-lite"/>
    </source>
</evidence>
<comment type="caution">
    <text evidence="2">The sequence shown here is derived from an EMBL/GenBank/DDBJ whole genome shotgun (WGS) entry which is preliminary data.</text>
</comment>
<protein>
    <submittedName>
        <fullName evidence="2">Uncharacterized protein</fullName>
    </submittedName>
</protein>
<dbReference type="EMBL" id="JARBHB010000002">
    <property type="protein sequence ID" value="KAJ8894039.1"/>
    <property type="molecule type" value="Genomic_DNA"/>
</dbReference>
<organism evidence="2 3">
    <name type="scientific">Dryococelus australis</name>
    <dbReference type="NCBI Taxonomy" id="614101"/>
    <lineage>
        <taxon>Eukaryota</taxon>
        <taxon>Metazoa</taxon>
        <taxon>Ecdysozoa</taxon>
        <taxon>Arthropoda</taxon>
        <taxon>Hexapoda</taxon>
        <taxon>Insecta</taxon>
        <taxon>Pterygota</taxon>
        <taxon>Neoptera</taxon>
        <taxon>Polyneoptera</taxon>
        <taxon>Phasmatodea</taxon>
        <taxon>Verophasmatodea</taxon>
        <taxon>Anareolatae</taxon>
        <taxon>Phasmatidae</taxon>
        <taxon>Eurycanthinae</taxon>
        <taxon>Dryococelus</taxon>
    </lineage>
</organism>
<feature type="region of interest" description="Disordered" evidence="1">
    <location>
        <begin position="454"/>
        <end position="482"/>
    </location>
</feature>
<accession>A0ABQ9ICT1</accession>
<gene>
    <name evidence="2" type="ORF">PR048_006649</name>
</gene>
<feature type="compositionally biased region" description="Acidic residues" evidence="1">
    <location>
        <begin position="473"/>
        <end position="482"/>
    </location>
</feature>
<sequence>MKDIVYQRIAQTREELLVRILHAAKEIKDSRVQLRRAIRVVDNRVAKCMEEDEKFLNILCKLGRQRGNVRAGRTAERVPAANEGASGAARGAPCARLSCSGTQLVLKSFIPAQFNYHFTLPSSALKTSMFKIRPNLSTPLRTVGMSESRRSQCELGRHRTREPSSIPGGVAPRFSYVVIVTEWRCCSAGFLGALPFPRPLHSGAASYSPHFTLIVSHASDVKSCPNLFSHAYPFSDWLLEALGTSLKSDWLRLAAKKFPTGRASGWRHSSGESDFSEYLVFKHQFPCKIGAAEVKWLYCLPPTGFDSREVTHGFSHVGIVPDDDAGWRIFSVISRFPVLRYGCCFILTSLNTHRLSRPGCQESPKSVHTTTLGSVRVCVCACLGDGGQRGPRHSGTSRRQSAHQSVSLCRRYLRRVDIAASAARFPRHLAAERLSTPPTEPFSPPAIQTRLTATPEEQGAPEDKSLHSGTVEDDREAELDEEGDVRCIVCGGSFPDIEQRGRISGGMKTGRKRDSSEKTPILTALFATLFEGTTALGAVPVSLSTTAVALTRATPAPSSPTPRTNAKFPGFTKVGSSREVCGGVVVRLHVTHGEELGSILGRIAPDLHTQKTWRTLQLAEGFSRDTPISCSFTFRHWFLSISLHAPQRLRSKGILNEEKSRWWSGETNRLPPRRTGLDSQRAGGISRGCPVSHAFEFRRCSILT</sequence>
<name>A0ABQ9ICT1_9NEOP</name>